<dbReference type="Pfam" id="PF08534">
    <property type="entry name" value="Redoxin"/>
    <property type="match status" value="1"/>
</dbReference>
<dbReference type="EMBL" id="JALLPB020000629">
    <property type="protein sequence ID" value="KAL3807443.1"/>
    <property type="molecule type" value="Genomic_DNA"/>
</dbReference>
<protein>
    <recommendedName>
        <fullName evidence="5">Redoxin domain-containing protein</fullName>
    </recommendedName>
</protein>
<dbReference type="PANTHER" id="PTHR10430:SF16">
    <property type="entry name" value="PEROXIREDOXIN-5, MITOCHONDRIAL"/>
    <property type="match status" value="1"/>
</dbReference>
<evidence type="ECO:0000313" key="6">
    <source>
        <dbReference type="EMBL" id="KAL3807443.1"/>
    </source>
</evidence>
<comment type="similarity">
    <text evidence="1">Belongs to the peroxiredoxin family. Prx5 subfamily.</text>
</comment>
<feature type="domain" description="Redoxin" evidence="5">
    <location>
        <begin position="5"/>
        <end position="111"/>
    </location>
</feature>
<dbReference type="AlphaFoldDB" id="A0ABD3R4B1"/>
<evidence type="ECO:0000256" key="3">
    <source>
        <dbReference type="ARBA" id="ARBA00022862"/>
    </source>
</evidence>
<name>A0ABD3R4B1_9STRA</name>
<evidence type="ECO:0000259" key="5">
    <source>
        <dbReference type="Pfam" id="PF08534"/>
    </source>
</evidence>
<evidence type="ECO:0000256" key="2">
    <source>
        <dbReference type="ARBA" id="ARBA00022559"/>
    </source>
</evidence>
<accession>A0ABD3R4B1</accession>
<reference evidence="6 7" key="1">
    <citation type="submission" date="2024-10" db="EMBL/GenBank/DDBJ databases">
        <title>Updated reference genomes for cyclostephanoid diatoms.</title>
        <authorList>
            <person name="Roberts W.R."/>
            <person name="Alverson A.J."/>
        </authorList>
    </citation>
    <scope>NUCLEOTIDE SEQUENCE [LARGE SCALE GENOMIC DNA]</scope>
    <source>
        <strain evidence="6 7">AJA228-03</strain>
    </source>
</reference>
<sequence length="139" mass="14814">MGSTAQVPSYVELQESLRYKAGIDEIIIYCVNDGAVMSAWASSLGVEHCDANDTEGMITFLGDPTGSLTQELDMELNHPGPASVGIIGRCKRFALYAVNGEVRYVAVSEAEDDPAGDDDPSATLAPAIMDAIMKIKDEL</sequence>
<keyword evidence="4" id="KW-0560">Oxidoreductase</keyword>
<proteinExistence type="inferred from homology"/>
<organism evidence="6 7">
    <name type="scientific">Cyclostephanos tholiformis</name>
    <dbReference type="NCBI Taxonomy" id="382380"/>
    <lineage>
        <taxon>Eukaryota</taxon>
        <taxon>Sar</taxon>
        <taxon>Stramenopiles</taxon>
        <taxon>Ochrophyta</taxon>
        <taxon>Bacillariophyta</taxon>
        <taxon>Coscinodiscophyceae</taxon>
        <taxon>Thalassiosirophycidae</taxon>
        <taxon>Stephanodiscales</taxon>
        <taxon>Stephanodiscaceae</taxon>
        <taxon>Cyclostephanos</taxon>
    </lineage>
</organism>
<dbReference type="PANTHER" id="PTHR10430">
    <property type="entry name" value="PEROXIREDOXIN"/>
    <property type="match status" value="1"/>
</dbReference>
<dbReference type="InterPro" id="IPR036249">
    <property type="entry name" value="Thioredoxin-like_sf"/>
</dbReference>
<evidence type="ECO:0000256" key="4">
    <source>
        <dbReference type="ARBA" id="ARBA00023002"/>
    </source>
</evidence>
<dbReference type="Proteomes" id="UP001530377">
    <property type="component" value="Unassembled WGS sequence"/>
</dbReference>
<evidence type="ECO:0000313" key="7">
    <source>
        <dbReference type="Proteomes" id="UP001530377"/>
    </source>
</evidence>
<dbReference type="GO" id="GO:0004601">
    <property type="term" value="F:peroxidase activity"/>
    <property type="evidence" value="ECO:0007669"/>
    <property type="project" value="UniProtKB-KW"/>
</dbReference>
<dbReference type="Gene3D" id="3.40.30.10">
    <property type="entry name" value="Glutaredoxin"/>
    <property type="match status" value="1"/>
</dbReference>
<dbReference type="SUPFAM" id="SSF52833">
    <property type="entry name" value="Thioredoxin-like"/>
    <property type="match status" value="1"/>
</dbReference>
<dbReference type="InterPro" id="IPR013740">
    <property type="entry name" value="Redoxin"/>
</dbReference>
<keyword evidence="2" id="KW-0575">Peroxidase</keyword>
<keyword evidence="7" id="KW-1185">Reference proteome</keyword>
<gene>
    <name evidence="6" type="ORF">ACHAXA_003972</name>
</gene>
<comment type="caution">
    <text evidence="6">The sequence shown here is derived from an EMBL/GenBank/DDBJ whole genome shotgun (WGS) entry which is preliminary data.</text>
</comment>
<dbReference type="InterPro" id="IPR037944">
    <property type="entry name" value="PRX5-like"/>
</dbReference>
<keyword evidence="3" id="KW-0049">Antioxidant</keyword>
<evidence type="ECO:0000256" key="1">
    <source>
        <dbReference type="ARBA" id="ARBA00010505"/>
    </source>
</evidence>